<name>A0A7J7CQA5_TRIWF</name>
<keyword evidence="7" id="KW-1278">Translocase</keyword>
<keyword evidence="3" id="KW-0479">Metal-binding</keyword>
<accession>A0A7J7CQA5</accession>
<comment type="similarity">
    <text evidence="2">Belongs to the cation transport ATPase (P-type) (TC 3.A.3) family. Type IB subfamily.</text>
</comment>
<evidence type="ECO:0000256" key="3">
    <source>
        <dbReference type="ARBA" id="ARBA00022723"/>
    </source>
</evidence>
<dbReference type="AlphaFoldDB" id="A0A7J7CQA5"/>
<proteinExistence type="inferred from homology"/>
<keyword evidence="4" id="KW-0547">Nucleotide-binding</keyword>
<keyword evidence="10" id="KW-1185">Reference proteome</keyword>
<evidence type="ECO:0000256" key="6">
    <source>
        <dbReference type="ARBA" id="ARBA00022842"/>
    </source>
</evidence>
<evidence type="ECO:0000256" key="2">
    <source>
        <dbReference type="ARBA" id="ARBA00006024"/>
    </source>
</evidence>
<dbReference type="Proteomes" id="UP000593562">
    <property type="component" value="Unassembled WGS sequence"/>
</dbReference>
<sequence>MQLTEEAQMNKPKIQRWLDEFGGHYSKVVVALSVGIAFLVGPILFEWPFFSNLGKMNKRTSFLCKKGTSHLNIFLLSCRVFFRHIKKKKKKQNITKQNSFIYLRHHLYMNEFVLVPPNVAYFV</sequence>
<keyword evidence="8" id="KW-0472">Membrane</keyword>
<evidence type="ECO:0000256" key="8">
    <source>
        <dbReference type="SAM" id="Phobius"/>
    </source>
</evidence>
<organism evidence="9 10">
    <name type="scientific">Tripterygium wilfordii</name>
    <name type="common">Thunder God vine</name>
    <dbReference type="NCBI Taxonomy" id="458696"/>
    <lineage>
        <taxon>Eukaryota</taxon>
        <taxon>Viridiplantae</taxon>
        <taxon>Streptophyta</taxon>
        <taxon>Embryophyta</taxon>
        <taxon>Tracheophyta</taxon>
        <taxon>Spermatophyta</taxon>
        <taxon>Magnoliopsida</taxon>
        <taxon>eudicotyledons</taxon>
        <taxon>Gunneridae</taxon>
        <taxon>Pentapetalae</taxon>
        <taxon>rosids</taxon>
        <taxon>fabids</taxon>
        <taxon>Celastrales</taxon>
        <taxon>Celastraceae</taxon>
        <taxon>Tripterygium</taxon>
    </lineage>
</organism>
<dbReference type="EMBL" id="JAAARO010000014">
    <property type="protein sequence ID" value="KAF5736188.1"/>
    <property type="molecule type" value="Genomic_DNA"/>
</dbReference>
<dbReference type="GO" id="GO:0046872">
    <property type="term" value="F:metal ion binding"/>
    <property type="evidence" value="ECO:0007669"/>
    <property type="project" value="UniProtKB-KW"/>
</dbReference>
<dbReference type="GO" id="GO:0016020">
    <property type="term" value="C:membrane"/>
    <property type="evidence" value="ECO:0007669"/>
    <property type="project" value="UniProtKB-SubCell"/>
</dbReference>
<keyword evidence="5" id="KW-0067">ATP-binding</keyword>
<keyword evidence="6" id="KW-0460">Magnesium</keyword>
<comment type="subcellular location">
    <subcellularLocation>
        <location evidence="1">Membrane</location>
        <topology evidence="1">Multi-pass membrane protein</topology>
    </subcellularLocation>
</comment>
<comment type="caution">
    <text evidence="9">The sequence shown here is derived from an EMBL/GenBank/DDBJ whole genome shotgun (WGS) entry which is preliminary data.</text>
</comment>
<keyword evidence="8" id="KW-0812">Transmembrane</keyword>
<dbReference type="PANTHER" id="PTHR43079">
    <property type="entry name" value="PROBABLE CADMIUM/ZINC-TRANSPORTING ATPASE HMA1"/>
    <property type="match status" value="1"/>
</dbReference>
<reference evidence="9 10" key="1">
    <citation type="journal article" date="2020" name="Nat. Commun.">
        <title>Genome of Tripterygium wilfordii and identification of cytochrome P450 involved in triptolide biosynthesis.</title>
        <authorList>
            <person name="Tu L."/>
            <person name="Su P."/>
            <person name="Zhang Z."/>
            <person name="Gao L."/>
            <person name="Wang J."/>
            <person name="Hu T."/>
            <person name="Zhou J."/>
            <person name="Zhang Y."/>
            <person name="Zhao Y."/>
            <person name="Liu Y."/>
            <person name="Song Y."/>
            <person name="Tong Y."/>
            <person name="Lu Y."/>
            <person name="Yang J."/>
            <person name="Xu C."/>
            <person name="Jia M."/>
            <person name="Peters R.J."/>
            <person name="Huang L."/>
            <person name="Gao W."/>
        </authorList>
    </citation>
    <scope>NUCLEOTIDE SEQUENCE [LARGE SCALE GENOMIC DNA]</scope>
    <source>
        <strain evidence="10">cv. XIE 37</strain>
        <tissue evidence="9">Leaf</tissue>
    </source>
</reference>
<dbReference type="PANTHER" id="PTHR43079:SF1">
    <property type="entry name" value="CADMIUM_ZINC-TRANSPORTING ATPASE HMA1, CHLOROPLASTIC-RELATED"/>
    <property type="match status" value="1"/>
</dbReference>
<dbReference type="GO" id="GO:0005524">
    <property type="term" value="F:ATP binding"/>
    <property type="evidence" value="ECO:0007669"/>
    <property type="project" value="UniProtKB-KW"/>
</dbReference>
<evidence type="ECO:0000256" key="5">
    <source>
        <dbReference type="ARBA" id="ARBA00022840"/>
    </source>
</evidence>
<evidence type="ECO:0000256" key="1">
    <source>
        <dbReference type="ARBA" id="ARBA00004141"/>
    </source>
</evidence>
<evidence type="ECO:0000256" key="7">
    <source>
        <dbReference type="ARBA" id="ARBA00022967"/>
    </source>
</evidence>
<dbReference type="InterPro" id="IPR051949">
    <property type="entry name" value="Cation_Transport_ATPase"/>
</dbReference>
<evidence type="ECO:0000313" key="9">
    <source>
        <dbReference type="EMBL" id="KAF5736188.1"/>
    </source>
</evidence>
<evidence type="ECO:0000256" key="4">
    <source>
        <dbReference type="ARBA" id="ARBA00022741"/>
    </source>
</evidence>
<dbReference type="InParanoid" id="A0A7J7CQA5"/>
<gene>
    <name evidence="9" type="ORF">HS088_TW14G00324</name>
</gene>
<feature type="transmembrane region" description="Helical" evidence="8">
    <location>
        <begin position="28"/>
        <end position="50"/>
    </location>
</feature>
<protein>
    <submittedName>
        <fullName evidence="9">Cadmium/zinc-transporting ATPase HMA1 chloroplastic</fullName>
    </submittedName>
</protein>
<keyword evidence="8" id="KW-1133">Transmembrane helix</keyword>
<evidence type="ECO:0000313" key="10">
    <source>
        <dbReference type="Proteomes" id="UP000593562"/>
    </source>
</evidence>